<feature type="region of interest" description="Disordered" evidence="1">
    <location>
        <begin position="40"/>
        <end position="96"/>
    </location>
</feature>
<proteinExistence type="predicted"/>
<keyword evidence="3" id="KW-1185">Reference proteome</keyword>
<accession>A0A8H4PYZ7</accession>
<evidence type="ECO:0000256" key="1">
    <source>
        <dbReference type="SAM" id="MobiDB-lite"/>
    </source>
</evidence>
<evidence type="ECO:0000313" key="2">
    <source>
        <dbReference type="EMBL" id="KAF4513144.1"/>
    </source>
</evidence>
<reference evidence="2 3" key="1">
    <citation type="journal article" date="2020" name="Genome Biol. Evol.">
        <title>A new high-quality draft genome assembly of the Chinese cordyceps Ophiocordyceps sinensis.</title>
        <authorList>
            <person name="Shu R."/>
            <person name="Zhang J."/>
            <person name="Meng Q."/>
            <person name="Zhang H."/>
            <person name="Zhou G."/>
            <person name="Li M."/>
            <person name="Wu P."/>
            <person name="Zhao Y."/>
            <person name="Chen C."/>
            <person name="Qin Q."/>
        </authorList>
    </citation>
    <scope>NUCLEOTIDE SEQUENCE [LARGE SCALE GENOMIC DNA]</scope>
    <source>
        <strain evidence="2 3">IOZ07</strain>
    </source>
</reference>
<dbReference type="AlphaFoldDB" id="A0A8H4PYZ7"/>
<protein>
    <submittedName>
        <fullName evidence="2">Uncharacterized protein</fullName>
    </submittedName>
</protein>
<feature type="compositionally biased region" description="Low complexity" evidence="1">
    <location>
        <begin position="71"/>
        <end position="80"/>
    </location>
</feature>
<comment type="caution">
    <text evidence="2">The sequence shown here is derived from an EMBL/GenBank/DDBJ whole genome shotgun (WGS) entry which is preliminary data.</text>
</comment>
<name>A0A8H4PYZ7_9HYPO</name>
<gene>
    <name evidence="2" type="ORF">G6O67_000453</name>
</gene>
<evidence type="ECO:0000313" key="3">
    <source>
        <dbReference type="Proteomes" id="UP000557566"/>
    </source>
</evidence>
<dbReference type="EMBL" id="JAAVMX010000001">
    <property type="protein sequence ID" value="KAF4513144.1"/>
    <property type="molecule type" value="Genomic_DNA"/>
</dbReference>
<dbReference type="Proteomes" id="UP000557566">
    <property type="component" value="Unassembled WGS sequence"/>
</dbReference>
<organism evidence="2 3">
    <name type="scientific">Ophiocordyceps sinensis</name>
    <dbReference type="NCBI Taxonomy" id="72228"/>
    <lineage>
        <taxon>Eukaryota</taxon>
        <taxon>Fungi</taxon>
        <taxon>Dikarya</taxon>
        <taxon>Ascomycota</taxon>
        <taxon>Pezizomycotina</taxon>
        <taxon>Sordariomycetes</taxon>
        <taxon>Hypocreomycetidae</taxon>
        <taxon>Hypocreales</taxon>
        <taxon>Ophiocordycipitaceae</taxon>
        <taxon>Ophiocordyceps</taxon>
    </lineage>
</organism>
<sequence length="248" mass="27209">MFGAPRCLGQQAQAVLPANPRRADPPDGIDGATNAMRHKPYAARYGGNPPCRGSHLERHDEAPGAQVVPPRLGRTGARPRAGGRRRVRHRGDGLGPLLHSSRRLVEKARASFLLPRQSNAAAALNPGRFRLDHRGHGTGRDVAPRPELLFLLERFRLMEATRQRDNVFARFGLAEDGKHFTPDYAASLPQIITLFGGVLEIFRTVAEVYASISEDKVSEILPIAATASRGMWRGRESPRLFPGSRALP</sequence>